<dbReference type="Proteomes" id="UP000238541">
    <property type="component" value="Unassembled WGS sequence"/>
</dbReference>
<evidence type="ECO:0000313" key="3">
    <source>
        <dbReference type="EMBL" id="PPK37721.1"/>
    </source>
</evidence>
<dbReference type="NCBIfam" id="NF033928">
    <property type="entry name" value="alph_xenorhab_A"/>
    <property type="match status" value="1"/>
</dbReference>
<dbReference type="Gene3D" id="1.20.1170.10">
    <property type="match status" value="1"/>
</dbReference>
<dbReference type="AlphaFoldDB" id="A0A2S6FJY5"/>
<dbReference type="EMBL" id="NIRS01000004">
    <property type="protein sequence ID" value="PPK37721.1"/>
    <property type="molecule type" value="Genomic_DNA"/>
</dbReference>
<evidence type="ECO:0000256" key="1">
    <source>
        <dbReference type="SAM" id="Coils"/>
    </source>
</evidence>
<accession>A0A2S6FJY5</accession>
<sequence>MEDIEIYNSTNNDGAQPTNDMISGRRQESVYQPRLVVTPEQLLEIKQYVRLGRTLPTARDEIEKKLGGVIEHPNFGWLEIQDLNVKIKDHAAGWPSIEKGLVQVGSGLSGLAKDLVEFSQNLIHDIEQMPIVDRLKPYNDLEVESAPFMAFDQNDVAVHAQLGLVFEDLKESVVVARKPTLELKVEIENFNRILNDKLIPLISVKVAKLDTVDFAIDLDMFRAELERVEKNIDQTNKELVKHSAMQVVGGVDGLGLLLNALFSSPEEAILGKAFLEALEKLKSFTMEKQRLLSLIDGQEKLPGLILSHSKSLDNLSAHMAAAARASNALVLVWNSVVAEIDRSAIEFSLIEDGVSLIRFKQSFNRGISPWSEVQVVADALLSSLRKAIKDFNEQSILQEEGVV</sequence>
<name>A0A2S6FJY5_9PSED</name>
<comment type="caution">
    <text evidence="3">The sequence shown here is derived from an EMBL/GenBank/DDBJ whole genome shotgun (WGS) entry which is preliminary data.</text>
</comment>
<feature type="coiled-coil region" evidence="1">
    <location>
        <begin position="218"/>
        <end position="245"/>
    </location>
</feature>
<feature type="region of interest" description="Disordered" evidence="2">
    <location>
        <begin position="1"/>
        <end position="25"/>
    </location>
</feature>
<dbReference type="RefSeq" id="WP_104449662.1">
    <property type="nucleotide sequence ID" value="NZ_NIRS01000004.1"/>
</dbReference>
<reference evidence="4" key="1">
    <citation type="submission" date="2017-06" db="EMBL/GenBank/DDBJ databases">
        <authorList>
            <person name="Furmanczyk E.M."/>
        </authorList>
    </citation>
    <scope>NUCLEOTIDE SEQUENCE [LARGE SCALE GENOMIC DNA]</scope>
    <source>
        <strain evidence="4">AP3_16</strain>
    </source>
</reference>
<feature type="compositionally biased region" description="Polar residues" evidence="2">
    <location>
        <begin position="7"/>
        <end position="21"/>
    </location>
</feature>
<keyword evidence="4" id="KW-1185">Reference proteome</keyword>
<protein>
    <submittedName>
        <fullName evidence="3">Uncharacterized protein</fullName>
    </submittedName>
</protein>
<keyword evidence="1" id="KW-0175">Coiled coil</keyword>
<evidence type="ECO:0000256" key="2">
    <source>
        <dbReference type="SAM" id="MobiDB-lite"/>
    </source>
</evidence>
<proteinExistence type="predicted"/>
<organism evidence="3 4">
    <name type="scientific">Pseudomonas laurylsulfatiphila</name>
    <dbReference type="NCBI Taxonomy" id="2011015"/>
    <lineage>
        <taxon>Bacteria</taxon>
        <taxon>Pseudomonadati</taxon>
        <taxon>Pseudomonadota</taxon>
        <taxon>Gammaproteobacteria</taxon>
        <taxon>Pseudomonadales</taxon>
        <taxon>Pseudomonadaceae</taxon>
        <taxon>Pseudomonas</taxon>
    </lineage>
</organism>
<dbReference type="SUPFAM" id="SSF58100">
    <property type="entry name" value="Bacterial hemolysins"/>
    <property type="match status" value="1"/>
</dbReference>
<evidence type="ECO:0000313" key="4">
    <source>
        <dbReference type="Proteomes" id="UP000238541"/>
    </source>
</evidence>
<gene>
    <name evidence="3" type="ORF">CD175_15780</name>
</gene>